<evidence type="ECO:0000313" key="9">
    <source>
        <dbReference type="EMBL" id="MEQ2563154.1"/>
    </source>
</evidence>
<accession>A0ABV1HLG0</accession>
<comment type="subcellular location">
    <subcellularLocation>
        <location evidence="1 7">Cell membrane</location>
        <topology evidence="1 7">Multi-pass membrane protein</topology>
    </subcellularLocation>
</comment>
<dbReference type="InterPro" id="IPR051322">
    <property type="entry name" value="AA_ABC_Transporter_Permease"/>
</dbReference>
<dbReference type="Proteomes" id="UP001437460">
    <property type="component" value="Unassembled WGS sequence"/>
</dbReference>
<protein>
    <submittedName>
        <fullName evidence="9">Methionine ABC transporter permease</fullName>
    </submittedName>
</protein>
<dbReference type="InterPro" id="IPR035906">
    <property type="entry name" value="MetI-like_sf"/>
</dbReference>
<dbReference type="NCBIfam" id="NF008049">
    <property type="entry name" value="PRK10782.1"/>
    <property type="match status" value="1"/>
</dbReference>
<dbReference type="CDD" id="cd06261">
    <property type="entry name" value="TM_PBP2"/>
    <property type="match status" value="1"/>
</dbReference>
<dbReference type="RefSeq" id="WP_177292894.1">
    <property type="nucleotide sequence ID" value="NZ_JBBMFJ010000015.1"/>
</dbReference>
<dbReference type="Gene3D" id="1.10.3720.10">
    <property type="entry name" value="MetI-like"/>
    <property type="match status" value="1"/>
</dbReference>
<proteinExistence type="inferred from homology"/>
<keyword evidence="2 7" id="KW-0813">Transport</keyword>
<feature type="transmembrane region" description="Helical" evidence="7">
    <location>
        <begin position="57"/>
        <end position="78"/>
    </location>
</feature>
<evidence type="ECO:0000256" key="4">
    <source>
        <dbReference type="ARBA" id="ARBA00022692"/>
    </source>
</evidence>
<dbReference type="PROSITE" id="PS50928">
    <property type="entry name" value="ABC_TM1"/>
    <property type="match status" value="1"/>
</dbReference>
<comment type="caution">
    <text evidence="9">The sequence shown here is derived from an EMBL/GenBank/DDBJ whole genome shotgun (WGS) entry which is preliminary data.</text>
</comment>
<feature type="domain" description="ABC transmembrane type-1" evidence="8">
    <location>
        <begin position="15"/>
        <end position="209"/>
    </location>
</feature>
<keyword evidence="4 7" id="KW-0812">Transmembrane</keyword>
<feature type="transmembrane region" description="Helical" evidence="7">
    <location>
        <begin position="148"/>
        <end position="170"/>
    </location>
</feature>
<evidence type="ECO:0000256" key="3">
    <source>
        <dbReference type="ARBA" id="ARBA00022475"/>
    </source>
</evidence>
<feature type="transmembrane region" description="Helical" evidence="7">
    <location>
        <begin position="21"/>
        <end position="42"/>
    </location>
</feature>
<evidence type="ECO:0000256" key="2">
    <source>
        <dbReference type="ARBA" id="ARBA00022448"/>
    </source>
</evidence>
<name>A0ABV1HLG0_9FIRM</name>
<keyword evidence="3" id="KW-1003">Cell membrane</keyword>
<dbReference type="EMBL" id="JBBMFJ010000015">
    <property type="protein sequence ID" value="MEQ2563154.1"/>
    <property type="molecule type" value="Genomic_DNA"/>
</dbReference>
<dbReference type="PANTHER" id="PTHR30450:SF1">
    <property type="entry name" value="D-METHIONINE TRANSPORT SYSTEM PERMEASE PROTEIN METI-RELATED"/>
    <property type="match status" value="1"/>
</dbReference>
<dbReference type="InterPro" id="IPR000515">
    <property type="entry name" value="MetI-like"/>
</dbReference>
<gene>
    <name evidence="9" type="ORF">WMO41_08255</name>
</gene>
<dbReference type="PANTHER" id="PTHR30450">
    <property type="entry name" value="ABC TRANSPORTER PERMEASE"/>
    <property type="match status" value="1"/>
</dbReference>
<dbReference type="SUPFAM" id="SSF161098">
    <property type="entry name" value="MetI-like"/>
    <property type="match status" value="1"/>
</dbReference>
<evidence type="ECO:0000313" key="10">
    <source>
        <dbReference type="Proteomes" id="UP001437460"/>
    </source>
</evidence>
<dbReference type="Pfam" id="PF00528">
    <property type="entry name" value="BPD_transp_1"/>
    <property type="match status" value="1"/>
</dbReference>
<keyword evidence="6 7" id="KW-0472">Membrane</keyword>
<evidence type="ECO:0000256" key="6">
    <source>
        <dbReference type="ARBA" id="ARBA00023136"/>
    </source>
</evidence>
<keyword evidence="10" id="KW-1185">Reference proteome</keyword>
<evidence type="ECO:0000259" key="8">
    <source>
        <dbReference type="PROSITE" id="PS50928"/>
    </source>
</evidence>
<evidence type="ECO:0000256" key="7">
    <source>
        <dbReference type="RuleBase" id="RU363032"/>
    </source>
</evidence>
<reference evidence="9 10" key="1">
    <citation type="submission" date="2024-03" db="EMBL/GenBank/DDBJ databases">
        <title>Human intestinal bacterial collection.</title>
        <authorList>
            <person name="Pauvert C."/>
            <person name="Hitch T.C.A."/>
            <person name="Clavel T."/>
        </authorList>
    </citation>
    <scope>NUCLEOTIDE SEQUENCE [LARGE SCALE GENOMIC DNA]</scope>
    <source>
        <strain evidence="9 10">CLA-AP-H27</strain>
    </source>
</reference>
<evidence type="ECO:0000256" key="1">
    <source>
        <dbReference type="ARBA" id="ARBA00004651"/>
    </source>
</evidence>
<sequence length="221" mass="23735">MLFSQQILELIRNGIGETLCMVIISTIVSYIIGIPLGIILVVTDKEGIRPIPALQKVLGLIINLLRSVPFLILLIMMIPVTRKLVGTSLGWKAVVPPLVASAAPYIARMVESSFKEIDAGVIEAAKSMGASTFQIIWKVLLPESKPSLLIGAAISTTTILGYSAMAGAVGGGGLGGIAINYGYYRYETDIMLVTVAILVIIVQVIQEIGMRLARKSDKRIR</sequence>
<comment type="similarity">
    <text evidence="7">Belongs to the binding-protein-dependent transport system permease family.</text>
</comment>
<organism evidence="9 10">
    <name type="scientific">Ventrimonas faecis</name>
    <dbReference type="NCBI Taxonomy" id="3133170"/>
    <lineage>
        <taxon>Bacteria</taxon>
        <taxon>Bacillati</taxon>
        <taxon>Bacillota</taxon>
        <taxon>Clostridia</taxon>
        <taxon>Lachnospirales</taxon>
        <taxon>Lachnospiraceae</taxon>
        <taxon>Ventrimonas</taxon>
    </lineage>
</organism>
<keyword evidence="5 7" id="KW-1133">Transmembrane helix</keyword>
<evidence type="ECO:0000256" key="5">
    <source>
        <dbReference type="ARBA" id="ARBA00022989"/>
    </source>
</evidence>
<feature type="transmembrane region" description="Helical" evidence="7">
    <location>
        <begin position="190"/>
        <end position="213"/>
    </location>
</feature>